<dbReference type="InterPro" id="IPR019704">
    <property type="entry name" value="Flagellar_assmbl_FliX_class2"/>
</dbReference>
<keyword evidence="1" id="KW-0966">Cell projection</keyword>
<name>A0ABU4PNU9_9SPHN</name>
<gene>
    <name evidence="1" type="ORF">SIL82_05155</name>
</gene>
<sequence>MRIDALTVPVTRTLLLGALPKVAAQFSAQDLHPHTVPTQTPAPTAPAMPSVEMLVTLAMSEAPVDRRRRIARDASRGLDMLERLHQELLVGVPAPARLREIVEWAQTAEHPEDPVLAQIFQDIDVRVRVELAKHDIEV</sequence>
<dbReference type="RefSeq" id="WP_010404697.1">
    <property type="nucleotide sequence ID" value="NZ_JAWXXV010000001.1"/>
</dbReference>
<reference evidence="1 2" key="1">
    <citation type="submission" date="2023-11" db="EMBL/GenBank/DDBJ databases">
        <title>MicrobeMod: A computational toolkit for identifying prokaryotic methylation and restriction-modification with nanopore sequencing.</title>
        <authorList>
            <person name="Crits-Christoph A."/>
            <person name="Kang S.C."/>
            <person name="Lee H."/>
            <person name="Ostrov N."/>
        </authorList>
    </citation>
    <scope>NUCLEOTIDE SEQUENCE [LARGE SCALE GENOMIC DNA]</scope>
    <source>
        <strain evidence="1 2">ATCC 14820</strain>
    </source>
</reference>
<keyword evidence="1" id="KW-0969">Cilium</keyword>
<evidence type="ECO:0000313" key="2">
    <source>
        <dbReference type="Proteomes" id="UP001279660"/>
    </source>
</evidence>
<organism evidence="1 2">
    <name type="scientific">Sphingomonas echinoides</name>
    <dbReference type="NCBI Taxonomy" id="59803"/>
    <lineage>
        <taxon>Bacteria</taxon>
        <taxon>Pseudomonadati</taxon>
        <taxon>Pseudomonadota</taxon>
        <taxon>Alphaproteobacteria</taxon>
        <taxon>Sphingomonadales</taxon>
        <taxon>Sphingomonadaceae</taxon>
        <taxon>Sphingomonas</taxon>
    </lineage>
</organism>
<dbReference type="EMBL" id="JAWXXV010000001">
    <property type="protein sequence ID" value="MDX5983640.1"/>
    <property type="molecule type" value="Genomic_DNA"/>
</dbReference>
<dbReference type="Proteomes" id="UP001279660">
    <property type="component" value="Unassembled WGS sequence"/>
</dbReference>
<accession>A0ABU4PNU9</accession>
<proteinExistence type="predicted"/>
<keyword evidence="2" id="KW-1185">Reference proteome</keyword>
<protein>
    <submittedName>
        <fullName evidence="1">Flagellar assembly protein FliX</fullName>
    </submittedName>
</protein>
<evidence type="ECO:0000313" key="1">
    <source>
        <dbReference type="EMBL" id="MDX5983640.1"/>
    </source>
</evidence>
<keyword evidence="1" id="KW-0282">Flagellum</keyword>
<comment type="caution">
    <text evidence="1">The sequence shown here is derived from an EMBL/GenBank/DDBJ whole genome shotgun (WGS) entry which is preliminary data.</text>
</comment>
<dbReference type="Pfam" id="PF10768">
    <property type="entry name" value="FliX"/>
    <property type="match status" value="1"/>
</dbReference>